<comment type="caution">
    <text evidence="4">The sequence shown here is derived from an EMBL/GenBank/DDBJ whole genome shotgun (WGS) entry which is preliminary data.</text>
</comment>
<name>A0ABT8RST6_9FLAO</name>
<feature type="chain" id="PRO_5045647218" evidence="2">
    <location>
        <begin position="21"/>
        <end position="103"/>
    </location>
</feature>
<feature type="domain" description="Secretion system C-terminal sorting" evidence="3">
    <location>
        <begin position="29"/>
        <end position="100"/>
    </location>
</feature>
<dbReference type="Pfam" id="PF18962">
    <property type="entry name" value="Por_Secre_tail"/>
    <property type="match status" value="1"/>
</dbReference>
<keyword evidence="1 2" id="KW-0732">Signal</keyword>
<dbReference type="RefSeq" id="WP_089259304.1">
    <property type="nucleotide sequence ID" value="NZ_JAUKUC010000001.1"/>
</dbReference>
<evidence type="ECO:0000313" key="5">
    <source>
        <dbReference type="Proteomes" id="UP001168579"/>
    </source>
</evidence>
<reference evidence="4" key="2">
    <citation type="submission" date="2023-06" db="EMBL/GenBank/DDBJ databases">
        <authorList>
            <person name="Lucena T."/>
            <person name="Sun Q."/>
        </authorList>
    </citation>
    <scope>NUCLEOTIDE SEQUENCE</scope>
    <source>
        <strain evidence="4">CECT 8869</strain>
    </source>
</reference>
<keyword evidence="5" id="KW-1185">Reference proteome</keyword>
<dbReference type="EMBL" id="JAUKUC010000001">
    <property type="protein sequence ID" value="MDO1513449.1"/>
    <property type="molecule type" value="Genomic_DNA"/>
</dbReference>
<sequence>MKHYIIFIYLTVLFCLNTQAQNSRDDVKIFPNPATNVVNVIGLVNTPTAHISITDVYGNQVISHQWRVKNNALNIPIFNLENGIYLIIIRSDQQTIQRKFYKQ</sequence>
<gene>
    <name evidence="4" type="ORF">Q2T41_12360</name>
</gene>
<evidence type="ECO:0000313" key="4">
    <source>
        <dbReference type="EMBL" id="MDO1513449.1"/>
    </source>
</evidence>
<dbReference type="Proteomes" id="UP001168579">
    <property type="component" value="Unassembled WGS sequence"/>
</dbReference>
<dbReference type="InterPro" id="IPR026444">
    <property type="entry name" value="Secre_tail"/>
</dbReference>
<feature type="signal peptide" evidence="2">
    <location>
        <begin position="1"/>
        <end position="20"/>
    </location>
</feature>
<reference evidence="4" key="1">
    <citation type="journal article" date="2014" name="Int. J. Syst. Evol. Microbiol.">
        <title>Complete genome of a new Firmicutes species belonging to the dominant human colonic microbiota ('Ruminococcus bicirculans') reveals two chromosomes and a selective capacity to utilize plant glucans.</title>
        <authorList>
            <consortium name="NISC Comparative Sequencing Program"/>
            <person name="Wegmann U."/>
            <person name="Louis P."/>
            <person name="Goesmann A."/>
            <person name="Henrissat B."/>
            <person name="Duncan S.H."/>
            <person name="Flint H.J."/>
        </authorList>
    </citation>
    <scope>NUCLEOTIDE SEQUENCE</scope>
    <source>
        <strain evidence="4">CECT 8869</strain>
    </source>
</reference>
<organism evidence="4 5">
    <name type="scientific">Maribacter confluentis</name>
    <dbReference type="NCBI Taxonomy" id="1656093"/>
    <lineage>
        <taxon>Bacteria</taxon>
        <taxon>Pseudomonadati</taxon>
        <taxon>Bacteroidota</taxon>
        <taxon>Flavobacteriia</taxon>
        <taxon>Flavobacteriales</taxon>
        <taxon>Flavobacteriaceae</taxon>
        <taxon>Maribacter</taxon>
    </lineage>
</organism>
<protein>
    <submittedName>
        <fullName evidence="4">T9SS type A sorting domain-containing protein</fullName>
    </submittedName>
</protein>
<evidence type="ECO:0000259" key="3">
    <source>
        <dbReference type="Pfam" id="PF18962"/>
    </source>
</evidence>
<accession>A0ABT8RST6</accession>
<proteinExistence type="predicted"/>
<evidence type="ECO:0000256" key="2">
    <source>
        <dbReference type="SAM" id="SignalP"/>
    </source>
</evidence>
<evidence type="ECO:0000256" key="1">
    <source>
        <dbReference type="ARBA" id="ARBA00022729"/>
    </source>
</evidence>
<dbReference type="NCBIfam" id="TIGR04183">
    <property type="entry name" value="Por_Secre_tail"/>
    <property type="match status" value="1"/>
</dbReference>